<feature type="transmembrane region" description="Helical" evidence="1">
    <location>
        <begin position="429"/>
        <end position="448"/>
    </location>
</feature>
<keyword evidence="4" id="KW-1185">Reference proteome</keyword>
<comment type="caution">
    <text evidence="3">The sequence shown here is derived from an EMBL/GenBank/DDBJ whole genome shotgun (WGS) entry which is preliminary data.</text>
</comment>
<feature type="transmembrane region" description="Helical" evidence="1">
    <location>
        <begin position="197"/>
        <end position="224"/>
    </location>
</feature>
<sequence length="623" mass="72488">MFLKRDKIWLFVLLLVQAVVVFVTFRSVLSPGNEFLLVNSWDGLKNYFTYYAYLMQPEGYPFFHFAQHNYPYGESILYTDNTPLLAVLIKAFSLWIYDIRPYGLLLHNIFMVGGIVLASLILFRIFRLLSTPAGIAFVASLLLPWISPQVLRLKIGHFNLSFSWVLLLVVYLLLQLFRHYPDRRKTLQFSAGLVATLVLSAFLHMYYLLLNLSLIGFFFLFWFVRDWYKKRMINGWLITLGGLNVLLPPALVMGIIRLLDDRYHLRRRVAEGYDRLDWKLNLEAFTTPYSFNKVKLKLLSFGEVPYESYLYLGSFVLVSVLVVAGLWFWLKRRGTIARAIPEDEIKVGRPFLWLFGLAALACGFIAMGEVYYFFNGSVKFTNYFNLFFYIHKFSDVVTQFRVLSRFAWVIFWFCNIAAVYWLGCVWKQYAGPFWVKVVLSGLLFLMAIDARDARKYLTQTAAPNVMSHPEHLKFMAALAGKLNPQEYQAILPVPFFHEGSEDYDLTIYPDDDFYRGAIQLSEITRLPLMGSKLSRTPPVQLQHFLSLFLKPQTDTALTNALTEKPVLVLYNSAYYHEKKGFYQDLTREPALTAYKNGENLPERKGWQLIGQQGEYRLYKAFLK</sequence>
<feature type="domain" description="DUF6311" evidence="2">
    <location>
        <begin position="18"/>
        <end position="450"/>
    </location>
</feature>
<feature type="transmembrane region" description="Helical" evidence="1">
    <location>
        <begin position="76"/>
        <end position="97"/>
    </location>
</feature>
<accession>A0A5N1IVA4</accession>
<gene>
    <name evidence="3" type="ORF">F0P94_13810</name>
</gene>
<feature type="transmembrane region" description="Helical" evidence="1">
    <location>
        <begin position="104"/>
        <end position="123"/>
    </location>
</feature>
<keyword evidence="1" id="KW-0472">Membrane</keyword>
<feature type="transmembrane region" description="Helical" evidence="1">
    <location>
        <begin position="405"/>
        <end position="423"/>
    </location>
</feature>
<evidence type="ECO:0000256" key="1">
    <source>
        <dbReference type="SAM" id="Phobius"/>
    </source>
</evidence>
<feature type="transmembrane region" description="Helical" evidence="1">
    <location>
        <begin position="129"/>
        <end position="146"/>
    </location>
</feature>
<feature type="transmembrane region" description="Helical" evidence="1">
    <location>
        <begin position="236"/>
        <end position="259"/>
    </location>
</feature>
<keyword evidence="1" id="KW-0812">Transmembrane</keyword>
<feature type="transmembrane region" description="Helical" evidence="1">
    <location>
        <begin position="158"/>
        <end position="177"/>
    </location>
</feature>
<dbReference type="AlphaFoldDB" id="A0A5N1IVA4"/>
<feature type="transmembrane region" description="Helical" evidence="1">
    <location>
        <begin position="7"/>
        <end position="29"/>
    </location>
</feature>
<reference evidence="3 4" key="1">
    <citation type="submission" date="2019-09" db="EMBL/GenBank/DDBJ databases">
        <title>Genome sequence of Adhaeribacter sp. M2.</title>
        <authorList>
            <person name="Srinivasan S."/>
        </authorList>
    </citation>
    <scope>NUCLEOTIDE SEQUENCE [LARGE SCALE GENOMIC DNA]</scope>
    <source>
        <strain evidence="3 4">M2</strain>
    </source>
</reference>
<feature type="transmembrane region" description="Helical" evidence="1">
    <location>
        <begin position="309"/>
        <end position="330"/>
    </location>
</feature>
<dbReference type="Proteomes" id="UP000326570">
    <property type="component" value="Unassembled WGS sequence"/>
</dbReference>
<keyword evidence="1" id="KW-1133">Transmembrane helix</keyword>
<evidence type="ECO:0000259" key="2">
    <source>
        <dbReference type="Pfam" id="PF19830"/>
    </source>
</evidence>
<evidence type="ECO:0000313" key="4">
    <source>
        <dbReference type="Proteomes" id="UP000326570"/>
    </source>
</evidence>
<feature type="transmembrane region" description="Helical" evidence="1">
    <location>
        <begin position="351"/>
        <end position="374"/>
    </location>
</feature>
<protein>
    <recommendedName>
        <fullName evidence="2">DUF6311 domain-containing protein</fullName>
    </recommendedName>
</protein>
<proteinExistence type="predicted"/>
<dbReference type="RefSeq" id="WP_150904478.1">
    <property type="nucleotide sequence ID" value="NZ_VTWT01000007.1"/>
</dbReference>
<name>A0A5N1IVA4_9BACT</name>
<dbReference type="EMBL" id="VTWT01000007">
    <property type="protein sequence ID" value="KAA9331869.1"/>
    <property type="molecule type" value="Genomic_DNA"/>
</dbReference>
<evidence type="ECO:0000313" key="3">
    <source>
        <dbReference type="EMBL" id="KAA9331869.1"/>
    </source>
</evidence>
<dbReference type="Pfam" id="PF19830">
    <property type="entry name" value="DUF6311"/>
    <property type="match status" value="1"/>
</dbReference>
<dbReference type="InterPro" id="IPR046278">
    <property type="entry name" value="DUF6311"/>
</dbReference>
<organism evidence="3 4">
    <name type="scientific">Adhaeribacter soli</name>
    <dbReference type="NCBI Taxonomy" id="2607655"/>
    <lineage>
        <taxon>Bacteria</taxon>
        <taxon>Pseudomonadati</taxon>
        <taxon>Bacteroidota</taxon>
        <taxon>Cytophagia</taxon>
        <taxon>Cytophagales</taxon>
        <taxon>Hymenobacteraceae</taxon>
        <taxon>Adhaeribacter</taxon>
    </lineage>
</organism>